<dbReference type="InterPro" id="IPR022385">
    <property type="entry name" value="Rhs_assc_core"/>
</dbReference>
<evidence type="ECO:0000313" key="1">
    <source>
        <dbReference type="EMBL" id="MFC4701391.1"/>
    </source>
</evidence>
<dbReference type="EMBL" id="JBHSGU010000009">
    <property type="protein sequence ID" value="MFC4701391.1"/>
    <property type="molecule type" value="Genomic_DNA"/>
</dbReference>
<gene>
    <name evidence="1" type="ORF">ACFO4O_14575</name>
</gene>
<sequence>MKIDFQFKNKRLNILLLIAKPHFLFGSKPARAKNQNTFSRNLTPRIRYDPVIGRFYSNDPVGALCHGQREEYVKGFNRYAYTYNNPYKYTDPDGKLPRIDIAARNRLDRVNSGEITPQQAVNEQTEIAQTTVKGVLEVASYVPGPTGLVATGVQIAAEAADGDVPVSSGSSAILSETTGQLGNAIDKVESKTPGGFKAKVLTYVAEQAVGLGVENLRKTLTIS</sequence>
<evidence type="ECO:0000313" key="2">
    <source>
        <dbReference type="Proteomes" id="UP001595897"/>
    </source>
</evidence>
<keyword evidence="2" id="KW-1185">Reference proteome</keyword>
<accession>A0ABV9LXU7</accession>
<protein>
    <submittedName>
        <fullName evidence="1">RHS repeat-associated core domain-containing protein</fullName>
    </submittedName>
</protein>
<reference evidence="2" key="1">
    <citation type="journal article" date="2019" name="Int. J. Syst. Evol. Microbiol.">
        <title>The Global Catalogue of Microorganisms (GCM) 10K type strain sequencing project: providing services to taxonomists for standard genome sequencing and annotation.</title>
        <authorList>
            <consortium name="The Broad Institute Genomics Platform"/>
            <consortium name="The Broad Institute Genome Sequencing Center for Infectious Disease"/>
            <person name="Wu L."/>
            <person name="Ma J."/>
        </authorList>
    </citation>
    <scope>NUCLEOTIDE SEQUENCE [LARGE SCALE GENOMIC DNA]</scope>
    <source>
        <strain evidence="2">KACC 12507</strain>
    </source>
</reference>
<organism evidence="1 2">
    <name type="scientific">Glaciecola siphonariae</name>
    <dbReference type="NCBI Taxonomy" id="521012"/>
    <lineage>
        <taxon>Bacteria</taxon>
        <taxon>Pseudomonadati</taxon>
        <taxon>Pseudomonadota</taxon>
        <taxon>Gammaproteobacteria</taxon>
        <taxon>Alteromonadales</taxon>
        <taxon>Alteromonadaceae</taxon>
        <taxon>Glaciecola</taxon>
    </lineage>
</organism>
<dbReference type="Gene3D" id="2.180.10.10">
    <property type="entry name" value="RHS repeat-associated core"/>
    <property type="match status" value="1"/>
</dbReference>
<comment type="caution">
    <text evidence="1">The sequence shown here is derived from an EMBL/GenBank/DDBJ whole genome shotgun (WGS) entry which is preliminary data.</text>
</comment>
<dbReference type="Proteomes" id="UP001595897">
    <property type="component" value="Unassembled WGS sequence"/>
</dbReference>
<dbReference type="RefSeq" id="WP_382409831.1">
    <property type="nucleotide sequence ID" value="NZ_JBHSGU010000009.1"/>
</dbReference>
<dbReference type="NCBIfam" id="TIGR03696">
    <property type="entry name" value="Rhs_assc_core"/>
    <property type="match status" value="1"/>
</dbReference>
<proteinExistence type="predicted"/>
<name>A0ABV9LXU7_9ALTE</name>